<dbReference type="InterPro" id="IPR011545">
    <property type="entry name" value="DEAD/DEAH_box_helicase_dom"/>
</dbReference>
<keyword evidence="3" id="KW-1185">Reference proteome</keyword>
<dbReference type="Pfam" id="PF00270">
    <property type="entry name" value="DEAD"/>
    <property type="match status" value="1"/>
</dbReference>
<reference evidence="2" key="1">
    <citation type="submission" date="2023-03" db="EMBL/GenBank/DDBJ databases">
        <title>Massive genome expansion in bonnet fungi (Mycena s.s.) driven by repeated elements and novel gene families across ecological guilds.</title>
        <authorList>
            <consortium name="Lawrence Berkeley National Laboratory"/>
            <person name="Harder C.B."/>
            <person name="Miyauchi S."/>
            <person name="Viragh M."/>
            <person name="Kuo A."/>
            <person name="Thoen E."/>
            <person name="Andreopoulos B."/>
            <person name="Lu D."/>
            <person name="Skrede I."/>
            <person name="Drula E."/>
            <person name="Henrissat B."/>
            <person name="Morin E."/>
            <person name="Kohler A."/>
            <person name="Barry K."/>
            <person name="LaButti K."/>
            <person name="Morin E."/>
            <person name="Salamov A."/>
            <person name="Lipzen A."/>
            <person name="Mereny Z."/>
            <person name="Hegedus B."/>
            <person name="Baldrian P."/>
            <person name="Stursova M."/>
            <person name="Weitz H."/>
            <person name="Taylor A."/>
            <person name="Grigoriev I.V."/>
            <person name="Nagy L.G."/>
            <person name="Martin F."/>
            <person name="Kauserud H."/>
        </authorList>
    </citation>
    <scope>NUCLEOTIDE SEQUENCE</scope>
    <source>
        <strain evidence="2">CBHHK002</strain>
    </source>
</reference>
<dbReference type="InterPro" id="IPR027417">
    <property type="entry name" value="P-loop_NTPase"/>
</dbReference>
<feature type="non-terminal residue" evidence="2">
    <location>
        <position position="1"/>
    </location>
</feature>
<organism evidence="2 3">
    <name type="scientific">Mycena albidolilacea</name>
    <dbReference type="NCBI Taxonomy" id="1033008"/>
    <lineage>
        <taxon>Eukaryota</taxon>
        <taxon>Fungi</taxon>
        <taxon>Dikarya</taxon>
        <taxon>Basidiomycota</taxon>
        <taxon>Agaricomycotina</taxon>
        <taxon>Agaricomycetes</taxon>
        <taxon>Agaricomycetidae</taxon>
        <taxon>Agaricales</taxon>
        <taxon>Marasmiineae</taxon>
        <taxon>Mycenaceae</taxon>
        <taxon>Mycena</taxon>
    </lineage>
</organism>
<feature type="non-terminal residue" evidence="2">
    <location>
        <position position="93"/>
    </location>
</feature>
<evidence type="ECO:0000313" key="2">
    <source>
        <dbReference type="EMBL" id="KAJ7356527.1"/>
    </source>
</evidence>
<dbReference type="GO" id="GO:0005524">
    <property type="term" value="F:ATP binding"/>
    <property type="evidence" value="ECO:0007669"/>
    <property type="project" value="InterPro"/>
</dbReference>
<accession>A0AAD7AEB2</accession>
<feature type="domain" description="DEAD/DEAH-box helicase" evidence="1">
    <location>
        <begin position="45"/>
        <end position="92"/>
    </location>
</feature>
<name>A0AAD7AEB2_9AGAR</name>
<dbReference type="EMBL" id="JARIHO010000008">
    <property type="protein sequence ID" value="KAJ7356527.1"/>
    <property type="molecule type" value="Genomic_DNA"/>
</dbReference>
<dbReference type="Gene3D" id="3.40.50.300">
    <property type="entry name" value="P-loop containing nucleotide triphosphate hydrolases"/>
    <property type="match status" value="1"/>
</dbReference>
<gene>
    <name evidence="2" type="ORF">DFH08DRAFT_645752</name>
</gene>
<sequence>AYDLIPSDTLPHAYLDSLNDLHATIALKACLLVYFSSQRRVVPRQFQLEASIALSDGRDVVVDSSTGSGKTLCQIIPNLLYPNTTSLTVSPLK</sequence>
<dbReference type="SUPFAM" id="SSF52540">
    <property type="entry name" value="P-loop containing nucleoside triphosphate hydrolases"/>
    <property type="match status" value="1"/>
</dbReference>
<dbReference type="GO" id="GO:0003676">
    <property type="term" value="F:nucleic acid binding"/>
    <property type="evidence" value="ECO:0007669"/>
    <property type="project" value="InterPro"/>
</dbReference>
<evidence type="ECO:0000259" key="1">
    <source>
        <dbReference type="Pfam" id="PF00270"/>
    </source>
</evidence>
<comment type="caution">
    <text evidence="2">The sequence shown here is derived from an EMBL/GenBank/DDBJ whole genome shotgun (WGS) entry which is preliminary data.</text>
</comment>
<proteinExistence type="predicted"/>
<dbReference type="AlphaFoldDB" id="A0AAD7AEB2"/>
<protein>
    <recommendedName>
        <fullName evidence="1">DEAD/DEAH-box helicase domain-containing protein</fullName>
    </recommendedName>
</protein>
<dbReference type="Proteomes" id="UP001218218">
    <property type="component" value="Unassembled WGS sequence"/>
</dbReference>
<evidence type="ECO:0000313" key="3">
    <source>
        <dbReference type="Proteomes" id="UP001218218"/>
    </source>
</evidence>